<accession>A0ABQ4WNQ6</accession>
<comment type="caution">
    <text evidence="1">The sequence shown here is derived from an EMBL/GenBank/DDBJ whole genome shotgun (WGS) entry which is preliminary data.</text>
</comment>
<dbReference type="EMBL" id="BQNB010008802">
    <property type="protein sequence ID" value="GJS54492.1"/>
    <property type="molecule type" value="Genomic_DNA"/>
</dbReference>
<reference evidence="1" key="1">
    <citation type="journal article" date="2022" name="Int. J. Mol. Sci.">
        <title>Draft Genome of Tanacetum Coccineum: Genomic Comparison of Closely Related Tanacetum-Family Plants.</title>
        <authorList>
            <person name="Yamashiro T."/>
            <person name="Shiraishi A."/>
            <person name="Nakayama K."/>
            <person name="Satake H."/>
        </authorList>
    </citation>
    <scope>NUCLEOTIDE SEQUENCE</scope>
</reference>
<protein>
    <submittedName>
        <fullName evidence="1">Uncharacterized protein</fullName>
    </submittedName>
</protein>
<evidence type="ECO:0000313" key="1">
    <source>
        <dbReference type="EMBL" id="GJS54492.1"/>
    </source>
</evidence>
<proteinExistence type="predicted"/>
<name>A0ABQ4WNQ6_9ASTR</name>
<feature type="non-terminal residue" evidence="1">
    <location>
        <position position="1"/>
    </location>
</feature>
<keyword evidence="2" id="KW-1185">Reference proteome</keyword>
<organism evidence="1 2">
    <name type="scientific">Tanacetum coccineum</name>
    <dbReference type="NCBI Taxonomy" id="301880"/>
    <lineage>
        <taxon>Eukaryota</taxon>
        <taxon>Viridiplantae</taxon>
        <taxon>Streptophyta</taxon>
        <taxon>Embryophyta</taxon>
        <taxon>Tracheophyta</taxon>
        <taxon>Spermatophyta</taxon>
        <taxon>Magnoliopsida</taxon>
        <taxon>eudicotyledons</taxon>
        <taxon>Gunneridae</taxon>
        <taxon>Pentapetalae</taxon>
        <taxon>asterids</taxon>
        <taxon>campanulids</taxon>
        <taxon>Asterales</taxon>
        <taxon>Asteraceae</taxon>
        <taxon>Asteroideae</taxon>
        <taxon>Anthemideae</taxon>
        <taxon>Anthemidinae</taxon>
        <taxon>Tanacetum</taxon>
    </lineage>
</organism>
<sequence length="104" mass="11010">AAATPQNHHLHPAATIVQPHQRGAVSFLEHPKKGALVLQFTNEAGGYELGGFISPKRVRFGSGSAAPKQPPRGALDALGLFKQDKGAFGSPQHHARVYVSVVPQ</sequence>
<evidence type="ECO:0000313" key="2">
    <source>
        <dbReference type="Proteomes" id="UP001151760"/>
    </source>
</evidence>
<reference evidence="1" key="2">
    <citation type="submission" date="2022-01" db="EMBL/GenBank/DDBJ databases">
        <authorList>
            <person name="Yamashiro T."/>
            <person name="Shiraishi A."/>
            <person name="Satake H."/>
            <person name="Nakayama K."/>
        </authorList>
    </citation>
    <scope>NUCLEOTIDE SEQUENCE</scope>
</reference>
<dbReference type="Proteomes" id="UP001151760">
    <property type="component" value="Unassembled WGS sequence"/>
</dbReference>
<gene>
    <name evidence="1" type="ORF">Tco_0627854</name>
</gene>